<dbReference type="OMA" id="FNDARRQ"/>
<sequence>EYEARFLQWAGLSGQATTVVPPRRSDMSEQVWLEALFVSASSQLERCRAEGGRYWEGRLDMDQYALNSTPYQQAVCSICSPQSCNRSEDGSCSSWRGSRPSGRWLRRGRGAAEVGGHRHRLCIVRRQNVGGADGCGTTSLFRNLRRHARIAFTNNSTMGKQDEDFRLVSSRKTLPTRCMVEEFREKRLSVLSGRRHLLGHSCAILWSMPIARQALASIPGLKVIVVLCDPVGRFEKEVLEKVGQRPASTWFALPELRSPDAKAWRWQRFARHLNDLRRLFGERLLLIHQTFGLLGLLEASLRSQPRETFNAIADFLGRGPFQRGSSFSGTTRTADT</sequence>
<proteinExistence type="predicted"/>
<feature type="non-terminal residue" evidence="1">
    <location>
        <position position="336"/>
    </location>
</feature>
<evidence type="ECO:0000313" key="2">
    <source>
        <dbReference type="Proteomes" id="UP000654075"/>
    </source>
</evidence>
<protein>
    <submittedName>
        <fullName evidence="1">Uncharacterized protein</fullName>
    </submittedName>
</protein>
<name>A0A813GBP5_POLGL</name>
<dbReference type="SUPFAM" id="SSF52540">
    <property type="entry name" value="P-loop containing nucleoside triphosphate hydrolases"/>
    <property type="match status" value="1"/>
</dbReference>
<dbReference type="Gene3D" id="3.40.50.300">
    <property type="entry name" value="P-loop containing nucleotide triphosphate hydrolases"/>
    <property type="match status" value="1"/>
</dbReference>
<dbReference type="Proteomes" id="UP000654075">
    <property type="component" value="Unassembled WGS sequence"/>
</dbReference>
<keyword evidence="2" id="KW-1185">Reference proteome</keyword>
<reference evidence="1" key="1">
    <citation type="submission" date="2021-02" db="EMBL/GenBank/DDBJ databases">
        <authorList>
            <person name="Dougan E. K."/>
            <person name="Rhodes N."/>
            <person name="Thang M."/>
            <person name="Chan C."/>
        </authorList>
    </citation>
    <scope>NUCLEOTIDE SEQUENCE</scope>
</reference>
<dbReference type="EMBL" id="CAJNNV010027780">
    <property type="protein sequence ID" value="CAE8621613.1"/>
    <property type="molecule type" value="Genomic_DNA"/>
</dbReference>
<gene>
    <name evidence="1" type="ORF">PGLA1383_LOCUS39132</name>
</gene>
<dbReference type="AlphaFoldDB" id="A0A813GBP5"/>
<evidence type="ECO:0000313" key="1">
    <source>
        <dbReference type="EMBL" id="CAE8621613.1"/>
    </source>
</evidence>
<dbReference type="InterPro" id="IPR027417">
    <property type="entry name" value="P-loop_NTPase"/>
</dbReference>
<comment type="caution">
    <text evidence="1">The sequence shown here is derived from an EMBL/GenBank/DDBJ whole genome shotgun (WGS) entry which is preliminary data.</text>
</comment>
<accession>A0A813GBP5</accession>
<organism evidence="1 2">
    <name type="scientific">Polarella glacialis</name>
    <name type="common">Dinoflagellate</name>
    <dbReference type="NCBI Taxonomy" id="89957"/>
    <lineage>
        <taxon>Eukaryota</taxon>
        <taxon>Sar</taxon>
        <taxon>Alveolata</taxon>
        <taxon>Dinophyceae</taxon>
        <taxon>Suessiales</taxon>
        <taxon>Suessiaceae</taxon>
        <taxon>Polarella</taxon>
    </lineage>
</organism>